<reference evidence="15 16" key="1">
    <citation type="submission" date="2017-01" db="EMBL/GenBank/DDBJ databases">
        <authorList>
            <person name="Cao J.-M."/>
        </authorList>
    </citation>
    <scope>NUCLEOTIDE SEQUENCE [LARGE SCALE GENOMIC DNA]</scope>
    <source>
        <strain evidence="15 16">888-76</strain>
    </source>
</reference>
<dbReference type="KEGG" id="kco:BWI95_14730"/>
<dbReference type="SUPFAM" id="SSF81342">
    <property type="entry name" value="Transmembrane di-heme cytochromes"/>
    <property type="match status" value="1"/>
</dbReference>
<evidence type="ECO:0000256" key="8">
    <source>
        <dbReference type="ARBA" id="ARBA00022982"/>
    </source>
</evidence>
<dbReference type="GO" id="GO:0020037">
    <property type="term" value="F:heme binding"/>
    <property type="evidence" value="ECO:0007669"/>
    <property type="project" value="TreeGrafter"/>
</dbReference>
<evidence type="ECO:0000256" key="2">
    <source>
        <dbReference type="ARBA" id="ARBA00004651"/>
    </source>
</evidence>
<evidence type="ECO:0000256" key="13">
    <source>
        <dbReference type="SAM" id="Phobius"/>
    </source>
</evidence>
<dbReference type="Gene3D" id="1.20.950.20">
    <property type="entry name" value="Transmembrane di-heme cytochromes, Chain C"/>
    <property type="match status" value="1"/>
</dbReference>
<comment type="subcellular location">
    <subcellularLocation>
        <location evidence="2">Cell membrane</location>
        <topology evidence="2">Multi-pass membrane protein</topology>
    </subcellularLocation>
</comment>
<evidence type="ECO:0000256" key="1">
    <source>
        <dbReference type="ARBA" id="ARBA00001970"/>
    </source>
</evidence>
<dbReference type="InterPro" id="IPR011577">
    <property type="entry name" value="Cyt_b561_bac/Ni-Hgenase"/>
</dbReference>
<keyword evidence="6 13" id="KW-0812">Transmembrane</keyword>
<evidence type="ECO:0000313" key="15">
    <source>
        <dbReference type="EMBL" id="APZ06208.1"/>
    </source>
</evidence>
<evidence type="ECO:0000256" key="5">
    <source>
        <dbReference type="ARBA" id="ARBA00022617"/>
    </source>
</evidence>
<dbReference type="InterPro" id="IPR052168">
    <property type="entry name" value="Cytochrome_b561_oxidase"/>
</dbReference>
<accession>A0A807LJG0</accession>
<dbReference type="RefSeq" id="WP_076769723.1">
    <property type="nucleotide sequence ID" value="NZ_CP019445.1"/>
</dbReference>
<keyword evidence="11 13" id="KW-0472">Membrane</keyword>
<evidence type="ECO:0000256" key="3">
    <source>
        <dbReference type="ARBA" id="ARBA00022448"/>
    </source>
</evidence>
<keyword evidence="16" id="KW-1185">Reference proteome</keyword>
<feature type="domain" description="Cytochrome b561 bacterial/Ni-hydrogenase" evidence="14">
    <location>
        <begin position="12"/>
        <end position="188"/>
    </location>
</feature>
<evidence type="ECO:0000256" key="12">
    <source>
        <dbReference type="ARBA" id="ARBA00037975"/>
    </source>
</evidence>
<comment type="similarity">
    <text evidence="12">Belongs to the cytochrome b561 family.</text>
</comment>
<evidence type="ECO:0000256" key="4">
    <source>
        <dbReference type="ARBA" id="ARBA00022475"/>
    </source>
</evidence>
<gene>
    <name evidence="15" type="ORF">BWI95_14730</name>
</gene>
<sequence>MTATTPALTRQRYDSFTLALHWITAASVIFLFASAHIWELLERGTPLRKGLQAVHISCGILLALVMVVRPLWRLFSQRSRQFSMPPLEGSVLAKGLAHGMHGALYLLLFTQIVLGFLFRWSQHEPFQFFGLFDLTGWVEITPTLRHTLAGWHDTVAWALISLALVHALAALFHHYLLRDGVLRRMLPGRAFR</sequence>
<name>A0A807LJG0_9ENTR</name>
<evidence type="ECO:0000256" key="7">
    <source>
        <dbReference type="ARBA" id="ARBA00022723"/>
    </source>
</evidence>
<evidence type="ECO:0000256" key="6">
    <source>
        <dbReference type="ARBA" id="ARBA00022692"/>
    </source>
</evidence>
<keyword evidence="3" id="KW-0813">Transport</keyword>
<dbReference type="PANTHER" id="PTHR30529:SF3">
    <property type="entry name" value="CYTOCHROME B561 HOMOLOG 1"/>
    <property type="match status" value="1"/>
</dbReference>
<keyword evidence="10" id="KW-0408">Iron</keyword>
<dbReference type="Pfam" id="PF01292">
    <property type="entry name" value="Ni_hydr_CYTB"/>
    <property type="match status" value="1"/>
</dbReference>
<dbReference type="Proteomes" id="UP000187148">
    <property type="component" value="Chromosome"/>
</dbReference>
<evidence type="ECO:0000256" key="10">
    <source>
        <dbReference type="ARBA" id="ARBA00023004"/>
    </source>
</evidence>
<keyword evidence="4" id="KW-1003">Cell membrane</keyword>
<dbReference type="GO" id="GO:0009055">
    <property type="term" value="F:electron transfer activity"/>
    <property type="evidence" value="ECO:0007669"/>
    <property type="project" value="InterPro"/>
</dbReference>
<protein>
    <submittedName>
        <fullName evidence="15">Cytochrome B</fullName>
    </submittedName>
</protein>
<dbReference type="AlphaFoldDB" id="A0A807LJG0"/>
<dbReference type="PANTHER" id="PTHR30529">
    <property type="entry name" value="CYTOCHROME B561"/>
    <property type="match status" value="1"/>
</dbReference>
<feature type="transmembrane region" description="Helical" evidence="13">
    <location>
        <begin position="103"/>
        <end position="121"/>
    </location>
</feature>
<dbReference type="GO" id="GO:0005886">
    <property type="term" value="C:plasma membrane"/>
    <property type="evidence" value="ECO:0007669"/>
    <property type="project" value="UniProtKB-SubCell"/>
</dbReference>
<evidence type="ECO:0000256" key="11">
    <source>
        <dbReference type="ARBA" id="ARBA00023136"/>
    </source>
</evidence>
<feature type="transmembrane region" description="Helical" evidence="13">
    <location>
        <begin position="155"/>
        <end position="177"/>
    </location>
</feature>
<dbReference type="InterPro" id="IPR016174">
    <property type="entry name" value="Di-haem_cyt_TM"/>
</dbReference>
<evidence type="ECO:0000259" key="14">
    <source>
        <dbReference type="Pfam" id="PF01292"/>
    </source>
</evidence>
<evidence type="ECO:0000313" key="16">
    <source>
        <dbReference type="Proteomes" id="UP000187148"/>
    </source>
</evidence>
<dbReference type="GO" id="GO:0046872">
    <property type="term" value="F:metal ion binding"/>
    <property type="evidence" value="ECO:0007669"/>
    <property type="project" value="UniProtKB-KW"/>
</dbReference>
<proteinExistence type="inferred from homology"/>
<keyword evidence="8" id="KW-0249">Electron transport</keyword>
<dbReference type="GO" id="GO:0022904">
    <property type="term" value="P:respiratory electron transport chain"/>
    <property type="evidence" value="ECO:0007669"/>
    <property type="project" value="InterPro"/>
</dbReference>
<keyword evidence="5" id="KW-0349">Heme</keyword>
<keyword evidence="7" id="KW-0479">Metal-binding</keyword>
<comment type="cofactor">
    <cofactor evidence="1">
        <name>heme b</name>
        <dbReference type="ChEBI" id="CHEBI:60344"/>
    </cofactor>
</comment>
<keyword evidence="9 13" id="KW-1133">Transmembrane helix</keyword>
<organism evidence="15 16">
    <name type="scientific">Kosakonia cowanii JCM 10956 = DSM 18146</name>
    <dbReference type="NCBI Taxonomy" id="1300165"/>
    <lineage>
        <taxon>Bacteria</taxon>
        <taxon>Pseudomonadati</taxon>
        <taxon>Pseudomonadota</taxon>
        <taxon>Gammaproteobacteria</taxon>
        <taxon>Enterobacterales</taxon>
        <taxon>Enterobacteriaceae</taxon>
        <taxon>Kosakonia</taxon>
    </lineage>
</organism>
<evidence type="ECO:0000256" key="9">
    <source>
        <dbReference type="ARBA" id="ARBA00022989"/>
    </source>
</evidence>
<feature type="transmembrane region" description="Helical" evidence="13">
    <location>
        <begin position="18"/>
        <end position="38"/>
    </location>
</feature>
<feature type="transmembrane region" description="Helical" evidence="13">
    <location>
        <begin position="50"/>
        <end position="72"/>
    </location>
</feature>
<dbReference type="EMBL" id="CP019445">
    <property type="protein sequence ID" value="APZ06208.1"/>
    <property type="molecule type" value="Genomic_DNA"/>
</dbReference>